<dbReference type="GO" id="GO:0005886">
    <property type="term" value="C:plasma membrane"/>
    <property type="evidence" value="ECO:0007669"/>
    <property type="project" value="TreeGrafter"/>
</dbReference>
<dbReference type="InterPro" id="IPR000700">
    <property type="entry name" value="PAS-assoc_C"/>
</dbReference>
<gene>
    <name evidence="6" type="ORF">EYW47_20095</name>
</gene>
<feature type="signal peptide" evidence="2">
    <location>
        <begin position="1"/>
        <end position="22"/>
    </location>
</feature>
<dbReference type="SMART" id="SM00091">
    <property type="entry name" value="PAS"/>
    <property type="match status" value="2"/>
</dbReference>
<dbReference type="InterPro" id="IPR029016">
    <property type="entry name" value="GAF-like_dom_sf"/>
</dbReference>
<feature type="domain" description="PAC" evidence="4">
    <location>
        <begin position="264"/>
        <end position="317"/>
    </location>
</feature>
<feature type="domain" description="PAS" evidence="3">
    <location>
        <begin position="188"/>
        <end position="260"/>
    </location>
</feature>
<dbReference type="InterPro" id="IPR035965">
    <property type="entry name" value="PAS-like_dom_sf"/>
</dbReference>
<dbReference type="SMART" id="SM00086">
    <property type="entry name" value="PAC"/>
    <property type="match status" value="2"/>
</dbReference>
<organism evidence="6 7">
    <name type="scientific">Paraburkholderia silviterrae</name>
    <dbReference type="NCBI Taxonomy" id="2528715"/>
    <lineage>
        <taxon>Bacteria</taxon>
        <taxon>Pseudomonadati</taxon>
        <taxon>Pseudomonadota</taxon>
        <taxon>Betaproteobacteria</taxon>
        <taxon>Burkholderiales</taxon>
        <taxon>Burkholderiaceae</taxon>
        <taxon>Paraburkholderia</taxon>
    </lineage>
</organism>
<dbReference type="InterPro" id="IPR001610">
    <property type="entry name" value="PAC"/>
</dbReference>
<dbReference type="Gene3D" id="3.30.450.20">
    <property type="entry name" value="PAS domain"/>
    <property type="match status" value="2"/>
</dbReference>
<dbReference type="NCBIfam" id="TIGR00254">
    <property type="entry name" value="GGDEF"/>
    <property type="match status" value="1"/>
</dbReference>
<proteinExistence type="predicted"/>
<dbReference type="Gene3D" id="3.30.70.270">
    <property type="match status" value="1"/>
</dbReference>
<dbReference type="Pfam" id="PF00990">
    <property type="entry name" value="GGDEF"/>
    <property type="match status" value="1"/>
</dbReference>
<dbReference type="PROSITE" id="PS50112">
    <property type="entry name" value="PAS"/>
    <property type="match status" value="1"/>
</dbReference>
<keyword evidence="2" id="KW-0732">Signal</keyword>
<dbReference type="Gene3D" id="3.30.450.40">
    <property type="match status" value="1"/>
</dbReference>
<dbReference type="EC" id="2.7.7.65" evidence="1"/>
<dbReference type="Pfam" id="PF08447">
    <property type="entry name" value="PAS_3"/>
    <property type="match status" value="2"/>
</dbReference>
<dbReference type="InterPro" id="IPR043128">
    <property type="entry name" value="Rev_trsase/Diguanyl_cyclase"/>
</dbReference>
<dbReference type="SUPFAM" id="SSF55781">
    <property type="entry name" value="GAF domain-like"/>
    <property type="match status" value="1"/>
</dbReference>
<dbReference type="GO" id="GO:0043709">
    <property type="term" value="P:cell adhesion involved in single-species biofilm formation"/>
    <property type="evidence" value="ECO:0007669"/>
    <property type="project" value="TreeGrafter"/>
</dbReference>
<dbReference type="InterPro" id="IPR050469">
    <property type="entry name" value="Diguanylate_Cyclase"/>
</dbReference>
<dbReference type="SMART" id="SM00267">
    <property type="entry name" value="GGDEF"/>
    <property type="match status" value="1"/>
</dbReference>
<dbReference type="SUPFAM" id="SSF55785">
    <property type="entry name" value="PYP-like sensor domain (PAS domain)"/>
    <property type="match status" value="2"/>
</dbReference>
<dbReference type="PROSITE" id="PS50113">
    <property type="entry name" value="PAC"/>
    <property type="match status" value="2"/>
</dbReference>
<reference evidence="6 7" key="1">
    <citation type="submission" date="2019-03" db="EMBL/GenBank/DDBJ databases">
        <title>Paraburkholderia sp. 4M-K11, isolated from subtropical forest soil.</title>
        <authorList>
            <person name="Gao Z.-H."/>
            <person name="Qiu L.-H."/>
        </authorList>
    </citation>
    <scope>NUCLEOTIDE SEQUENCE [LARGE SCALE GENOMIC DNA]</scope>
    <source>
        <strain evidence="6 7">4M-K11</strain>
    </source>
</reference>
<dbReference type="GO" id="GO:1902201">
    <property type="term" value="P:negative regulation of bacterial-type flagellum-dependent cell motility"/>
    <property type="evidence" value="ECO:0007669"/>
    <property type="project" value="TreeGrafter"/>
</dbReference>
<dbReference type="InterPro" id="IPR000160">
    <property type="entry name" value="GGDEF_dom"/>
</dbReference>
<dbReference type="FunFam" id="3.30.70.270:FF:000001">
    <property type="entry name" value="Diguanylate cyclase domain protein"/>
    <property type="match status" value="1"/>
</dbReference>
<dbReference type="CDD" id="cd01949">
    <property type="entry name" value="GGDEF"/>
    <property type="match status" value="1"/>
</dbReference>
<dbReference type="SUPFAM" id="SSF55073">
    <property type="entry name" value="Nucleotide cyclase"/>
    <property type="match status" value="1"/>
</dbReference>
<name>A0A4R5M7U9_9BURK</name>
<dbReference type="PANTHER" id="PTHR45138:SF24">
    <property type="entry name" value="DIGUANYLATE CYCLASE DGCC-RELATED"/>
    <property type="match status" value="1"/>
</dbReference>
<feature type="chain" id="PRO_5020198626" description="diguanylate cyclase" evidence="2">
    <location>
        <begin position="23"/>
        <end position="615"/>
    </location>
</feature>
<dbReference type="OrthoDB" id="9813903at2"/>
<dbReference type="PANTHER" id="PTHR45138">
    <property type="entry name" value="REGULATORY COMPONENTS OF SENSORY TRANSDUCTION SYSTEM"/>
    <property type="match status" value="1"/>
</dbReference>
<dbReference type="Proteomes" id="UP000295722">
    <property type="component" value="Unassembled WGS sequence"/>
</dbReference>
<evidence type="ECO:0000256" key="2">
    <source>
        <dbReference type="SAM" id="SignalP"/>
    </source>
</evidence>
<evidence type="ECO:0000259" key="5">
    <source>
        <dbReference type="PROSITE" id="PS50887"/>
    </source>
</evidence>
<evidence type="ECO:0000259" key="4">
    <source>
        <dbReference type="PROSITE" id="PS50113"/>
    </source>
</evidence>
<dbReference type="InterPro" id="IPR013655">
    <property type="entry name" value="PAS_fold_3"/>
</dbReference>
<sequence>MRLVARHFAVAAACVLPGDAAAGAPVWPGAGVEVMGVVTSGVAAPLREALFEIRRAQQTIGTNGTLEPRDIANAGEPLIISDLGTDPAWQACLSRASALPLRFVAAWPLSGANGDHLGSLCLLDHAPRELSLTQRASLDDFARVIAALAAQETIIEAQGAHEAAHGAIAASPLPEAGLYQELEALRARERLLALAIAGSGTGIWDRDVAAGEIRYSTGWKAMLGYADDEVTNRIEDSYQRLHPDDLDYVKATMQAHFEGRTDQYEVEHRIRCKDGSYKWICSRGKVTARDGEGRALRMIGTTTDVTSMHEMAERLRESASLVTNLTNEVPGLVFQCRRTPDGHMCFPYASAGIAEIYELAPVQVAAHTRALEALIHPDDLEAWRASFAASAATLAPWHLEYRVCLPRQGLRWRQGDAKPQRLADGTIVWHGFITDVTERKRIEAELHEFATTDGLTGLANRRHFMARLDAQHALLRRAGRASSAGMAVLMCDLDHFKSINDRFGHAVGDEALRHFAGVLRMHLRAGDVAGRIGGEEFAVLLDGADLDGACALARRIQDRIAREPLECGAGTVALTVSIGVTQMHAGDPSAEAALSRSDVALYRAKKDGRNRIECA</sequence>
<evidence type="ECO:0000313" key="6">
    <source>
        <dbReference type="EMBL" id="TDG21873.1"/>
    </source>
</evidence>
<evidence type="ECO:0000259" key="3">
    <source>
        <dbReference type="PROSITE" id="PS50112"/>
    </source>
</evidence>
<evidence type="ECO:0000313" key="7">
    <source>
        <dbReference type="Proteomes" id="UP000295722"/>
    </source>
</evidence>
<dbReference type="PROSITE" id="PS50887">
    <property type="entry name" value="GGDEF"/>
    <property type="match status" value="1"/>
</dbReference>
<feature type="domain" description="GGDEF" evidence="5">
    <location>
        <begin position="484"/>
        <end position="615"/>
    </location>
</feature>
<dbReference type="CDD" id="cd00130">
    <property type="entry name" value="PAS"/>
    <property type="match status" value="2"/>
</dbReference>
<feature type="domain" description="PAC" evidence="4">
    <location>
        <begin position="397"/>
        <end position="448"/>
    </location>
</feature>
<dbReference type="AlphaFoldDB" id="A0A4R5M7U9"/>
<accession>A0A4R5M7U9</accession>
<dbReference type="InterPro" id="IPR000014">
    <property type="entry name" value="PAS"/>
</dbReference>
<comment type="caution">
    <text evidence="6">The sequence shown here is derived from an EMBL/GenBank/DDBJ whole genome shotgun (WGS) entry which is preliminary data.</text>
</comment>
<keyword evidence="7" id="KW-1185">Reference proteome</keyword>
<dbReference type="EMBL" id="SMRP01000010">
    <property type="protein sequence ID" value="TDG21873.1"/>
    <property type="molecule type" value="Genomic_DNA"/>
</dbReference>
<evidence type="ECO:0000256" key="1">
    <source>
        <dbReference type="ARBA" id="ARBA00012528"/>
    </source>
</evidence>
<dbReference type="GO" id="GO:0052621">
    <property type="term" value="F:diguanylate cyclase activity"/>
    <property type="evidence" value="ECO:0007669"/>
    <property type="project" value="UniProtKB-EC"/>
</dbReference>
<dbReference type="InterPro" id="IPR029787">
    <property type="entry name" value="Nucleotide_cyclase"/>
</dbReference>
<protein>
    <recommendedName>
        <fullName evidence="1">diguanylate cyclase</fullName>
        <ecNumber evidence="1">2.7.7.65</ecNumber>
    </recommendedName>
</protein>
<dbReference type="NCBIfam" id="TIGR00229">
    <property type="entry name" value="sensory_box"/>
    <property type="match status" value="1"/>
</dbReference>